<dbReference type="Proteomes" id="UP000501602">
    <property type="component" value="Chromosome"/>
</dbReference>
<evidence type="ECO:0000313" key="2">
    <source>
        <dbReference type="EMBL" id="QIZ77739.1"/>
    </source>
</evidence>
<sequence>MLLWPAALLALLPSLGQAIPAHQMCRLDQLQQCQLSLEWQQVLTQLWPGDYYGSMRRAVKGQGGVTLLAEHDALILLNPTTLQRNHLVLLDETLYERPSLRNYRSTYYHEIGHVATQHSHWLARLQPHNWPQHWNREVLADLYLYWHLLREGADEQELWAQLHLRNIGLIQAQPDWQHWTTPVLYPLLQDFGALKQWSKRPLEQFIDAALADYDLSPLQDYRQLGQRQFGLTRPSVAQPYLGEPHRQQWADMLTPTLIWLGVDLSTYLRRHQL</sequence>
<dbReference type="AlphaFoldDB" id="A0A6H1UGI4"/>
<name>A0A6H1UGI4_9GAMM</name>
<keyword evidence="3" id="KW-1185">Reference proteome</keyword>
<evidence type="ECO:0000256" key="1">
    <source>
        <dbReference type="SAM" id="SignalP"/>
    </source>
</evidence>
<accession>A0A6H1UGI4</accession>
<feature type="chain" id="PRO_5026254962" description="Peptidase MA superfamily protein" evidence="1">
    <location>
        <begin position="19"/>
        <end position="273"/>
    </location>
</feature>
<reference evidence="2 3" key="1">
    <citation type="submission" date="2020-04" db="EMBL/GenBank/DDBJ databases">
        <title>Ferrimonas sp. S7 isolated from sea water.</title>
        <authorList>
            <person name="Bae S.S."/>
            <person name="Baek K."/>
        </authorList>
    </citation>
    <scope>NUCLEOTIDE SEQUENCE [LARGE SCALE GENOMIC DNA]</scope>
    <source>
        <strain evidence="2 3">S7</strain>
    </source>
</reference>
<evidence type="ECO:0000313" key="3">
    <source>
        <dbReference type="Proteomes" id="UP000501602"/>
    </source>
</evidence>
<dbReference type="RefSeq" id="WP_168661011.1">
    <property type="nucleotide sequence ID" value="NZ_CP051180.1"/>
</dbReference>
<dbReference type="EMBL" id="CP051180">
    <property type="protein sequence ID" value="QIZ77739.1"/>
    <property type="molecule type" value="Genomic_DNA"/>
</dbReference>
<gene>
    <name evidence="2" type="ORF">HER31_13030</name>
</gene>
<dbReference type="KEGG" id="fes:HER31_13030"/>
<organism evidence="2 3">
    <name type="scientific">Ferrimonas lipolytica</name>
    <dbReference type="NCBI Taxonomy" id="2724191"/>
    <lineage>
        <taxon>Bacteria</taxon>
        <taxon>Pseudomonadati</taxon>
        <taxon>Pseudomonadota</taxon>
        <taxon>Gammaproteobacteria</taxon>
        <taxon>Alteromonadales</taxon>
        <taxon>Ferrimonadaceae</taxon>
        <taxon>Ferrimonas</taxon>
    </lineage>
</organism>
<evidence type="ECO:0008006" key="4">
    <source>
        <dbReference type="Google" id="ProtNLM"/>
    </source>
</evidence>
<keyword evidence="1" id="KW-0732">Signal</keyword>
<protein>
    <recommendedName>
        <fullName evidence="4">Peptidase MA superfamily protein</fullName>
    </recommendedName>
</protein>
<feature type="signal peptide" evidence="1">
    <location>
        <begin position="1"/>
        <end position="18"/>
    </location>
</feature>
<proteinExistence type="predicted"/>